<evidence type="ECO:0000259" key="1">
    <source>
        <dbReference type="Pfam" id="PF13472"/>
    </source>
</evidence>
<protein>
    <submittedName>
        <fullName evidence="2">Esterase, SGNH hydrolase-type</fullName>
    </submittedName>
</protein>
<dbReference type="Gene3D" id="3.40.50.1110">
    <property type="entry name" value="SGNH hydrolase"/>
    <property type="match status" value="1"/>
</dbReference>
<dbReference type="SUPFAM" id="SSF52266">
    <property type="entry name" value="SGNH hydrolase"/>
    <property type="match status" value="1"/>
</dbReference>
<dbReference type="EMBL" id="CP003984">
    <property type="protein sequence ID" value="AII85971.1"/>
    <property type="molecule type" value="Genomic_DNA"/>
</dbReference>
<dbReference type="InterPro" id="IPR013830">
    <property type="entry name" value="SGNH_hydro"/>
</dbReference>
<dbReference type="Proteomes" id="UP000028680">
    <property type="component" value="Chromosome"/>
</dbReference>
<dbReference type="Pfam" id="PF13472">
    <property type="entry name" value="Lipase_GDSL_2"/>
    <property type="match status" value="1"/>
</dbReference>
<dbReference type="EMBL" id="CP003984">
    <property type="protein sequence ID" value="AII86718.1"/>
    <property type="molecule type" value="Genomic_DNA"/>
</dbReference>
<keyword evidence="2" id="KW-0378">Hydrolase</keyword>
<evidence type="ECO:0000313" key="3">
    <source>
        <dbReference type="EMBL" id="AII86718.1"/>
    </source>
</evidence>
<proteinExistence type="predicted"/>
<dbReference type="InterPro" id="IPR036514">
    <property type="entry name" value="SGNH_hydro_sf"/>
</dbReference>
<dbReference type="AlphaFoldDB" id="A0AAN0RI98"/>
<keyword evidence="4" id="KW-1185">Reference proteome</keyword>
<gene>
    <name evidence="2" type="ORF">RCA23_c04100</name>
    <name evidence="3" type="ORF">RCA23_c11700</name>
</gene>
<feature type="domain" description="SGNH hydrolase-type esterase" evidence="1">
    <location>
        <begin position="9"/>
        <end position="185"/>
    </location>
</feature>
<evidence type="ECO:0000313" key="2">
    <source>
        <dbReference type="EMBL" id="AII85971.1"/>
    </source>
</evidence>
<reference evidence="3 4" key="1">
    <citation type="journal article" date="2014" name="ISME J.">
        <title>Adaptation of an abundant Roseobacter RCA organism to pelagic systems revealed by genomic and transcriptomic analyses.</title>
        <authorList>
            <person name="Voget S."/>
            <person name="Wemheuer B."/>
            <person name="Brinkhoff T."/>
            <person name="Vollmers J."/>
            <person name="Dietrich S."/>
            <person name="Giebel H.A."/>
            <person name="Beardsley C."/>
            <person name="Sardemann C."/>
            <person name="Bakenhus I."/>
            <person name="Billerbeck S."/>
            <person name="Daniel R."/>
            <person name="Simon M."/>
        </authorList>
    </citation>
    <scope>NUCLEOTIDE SEQUENCE [LARGE SCALE GENOMIC DNA]</scope>
    <source>
        <strain evidence="3 4">RCA23</strain>
    </source>
</reference>
<organism evidence="3 4">
    <name type="scientific">Planktomarina temperata RCA23</name>
    <dbReference type="NCBI Taxonomy" id="666509"/>
    <lineage>
        <taxon>Bacteria</taxon>
        <taxon>Pseudomonadati</taxon>
        <taxon>Pseudomonadota</taxon>
        <taxon>Alphaproteobacteria</taxon>
        <taxon>Rhodobacterales</taxon>
        <taxon>Paracoccaceae</taxon>
        <taxon>Planktomarina</taxon>
    </lineage>
</organism>
<evidence type="ECO:0000313" key="4">
    <source>
        <dbReference type="Proteomes" id="UP000028680"/>
    </source>
</evidence>
<dbReference type="KEGG" id="ptp:RCA23_c11700"/>
<sequence>MNEPKTLLLFGDSNTHCTMPMRELGERNRHPLNIRWTSLLARKLGDNWRVIDEGLPGRTTVHNDPIEGEHKNGASVLPAILETHQCISVIAIMLGTNDLKFRFGVNAFDIAQSIGKLIRIIRASGCGPKGESPKIIVIAPPPIKEVGALAKIFKEGERLSLDLGNEIKIVAECENVLFADLNSHVCVSNIDGVHYDSVAMEPIATLMFESVRKLSF</sequence>
<dbReference type="GO" id="GO:0016788">
    <property type="term" value="F:hydrolase activity, acting on ester bonds"/>
    <property type="evidence" value="ECO:0007669"/>
    <property type="project" value="UniProtKB-ARBA"/>
</dbReference>
<name>A0AAN0RI98_9RHOB</name>
<dbReference type="RefSeq" id="WP_044048834.1">
    <property type="nucleotide sequence ID" value="NZ_CP003984.1"/>
</dbReference>
<dbReference type="KEGG" id="ptp:RCA23_c04100"/>
<accession>A0AAN0RI98</accession>